<feature type="domain" description="HDOD" evidence="5">
    <location>
        <begin position="11"/>
        <end position="188"/>
    </location>
</feature>
<dbReference type="InterPro" id="IPR005467">
    <property type="entry name" value="His_kinase_dom"/>
</dbReference>
<dbReference type="SUPFAM" id="SSF55874">
    <property type="entry name" value="ATPase domain of HSP90 chaperone/DNA topoisomerase II/histidine kinase"/>
    <property type="match status" value="1"/>
</dbReference>
<dbReference type="RefSeq" id="WP_316972285.1">
    <property type="nucleotide sequence ID" value="NZ_JAWIIJ010000001.1"/>
</dbReference>
<dbReference type="PANTHER" id="PTHR33525:SF3">
    <property type="entry name" value="RIBONUCLEASE Y"/>
    <property type="match status" value="1"/>
</dbReference>
<dbReference type="PROSITE" id="PS50109">
    <property type="entry name" value="HIS_KIN"/>
    <property type="match status" value="1"/>
</dbReference>
<organism evidence="6 7">
    <name type="scientific">Marinobacter xestospongiae</name>
    <dbReference type="NCBI Taxonomy" id="994319"/>
    <lineage>
        <taxon>Bacteria</taxon>
        <taxon>Pseudomonadati</taxon>
        <taxon>Pseudomonadota</taxon>
        <taxon>Gammaproteobacteria</taxon>
        <taxon>Pseudomonadales</taxon>
        <taxon>Marinobacteraceae</taxon>
        <taxon>Marinobacter</taxon>
    </lineage>
</organism>
<dbReference type="Gene3D" id="1.10.287.130">
    <property type="match status" value="1"/>
</dbReference>
<gene>
    <name evidence="6" type="ORF">RYS15_01325</name>
</gene>
<feature type="domain" description="Histidine kinase" evidence="4">
    <location>
        <begin position="430"/>
        <end position="643"/>
    </location>
</feature>
<name>A0ABU3VSR2_9GAMM</name>
<evidence type="ECO:0000313" key="7">
    <source>
        <dbReference type="Proteomes" id="UP001269819"/>
    </source>
</evidence>
<dbReference type="SUPFAM" id="SSF109604">
    <property type="entry name" value="HD-domain/PDEase-like"/>
    <property type="match status" value="1"/>
</dbReference>
<dbReference type="Proteomes" id="UP001269819">
    <property type="component" value="Unassembled WGS sequence"/>
</dbReference>
<dbReference type="Pfam" id="PF08668">
    <property type="entry name" value="HDOD"/>
    <property type="match status" value="1"/>
</dbReference>
<comment type="caution">
    <text evidence="6">The sequence shown here is derived from an EMBL/GenBank/DDBJ whole genome shotgun (WGS) entry which is preliminary data.</text>
</comment>
<evidence type="ECO:0000259" key="4">
    <source>
        <dbReference type="PROSITE" id="PS50109"/>
    </source>
</evidence>
<evidence type="ECO:0000256" key="3">
    <source>
        <dbReference type="ARBA" id="ARBA00022553"/>
    </source>
</evidence>
<dbReference type="InterPro" id="IPR004358">
    <property type="entry name" value="Sig_transdc_His_kin-like_C"/>
</dbReference>
<dbReference type="Pfam" id="PF02518">
    <property type="entry name" value="HATPase_c"/>
    <property type="match status" value="1"/>
</dbReference>
<evidence type="ECO:0000259" key="5">
    <source>
        <dbReference type="PROSITE" id="PS51833"/>
    </source>
</evidence>
<dbReference type="PROSITE" id="PS51833">
    <property type="entry name" value="HDOD"/>
    <property type="match status" value="1"/>
</dbReference>
<dbReference type="InterPro" id="IPR052340">
    <property type="entry name" value="RNase_Y/CdgJ"/>
</dbReference>
<dbReference type="PRINTS" id="PR00344">
    <property type="entry name" value="BCTRLSENSOR"/>
</dbReference>
<dbReference type="InterPro" id="IPR003661">
    <property type="entry name" value="HisK_dim/P_dom"/>
</dbReference>
<comment type="catalytic activity">
    <reaction evidence="1">
        <text>ATP + protein L-histidine = ADP + protein N-phospho-L-histidine.</text>
        <dbReference type="EC" id="2.7.13.3"/>
    </reaction>
</comment>
<keyword evidence="7" id="KW-1185">Reference proteome</keyword>
<dbReference type="CDD" id="cd00082">
    <property type="entry name" value="HisKA"/>
    <property type="match status" value="1"/>
</dbReference>
<dbReference type="InterPro" id="IPR036890">
    <property type="entry name" value="HATPase_C_sf"/>
</dbReference>
<dbReference type="Gene3D" id="1.10.3210.10">
    <property type="entry name" value="Hypothetical protein af1432"/>
    <property type="match status" value="1"/>
</dbReference>
<dbReference type="EMBL" id="JAWIIJ010000001">
    <property type="protein sequence ID" value="MDV2077299.1"/>
    <property type="molecule type" value="Genomic_DNA"/>
</dbReference>
<dbReference type="PANTHER" id="PTHR33525">
    <property type="match status" value="1"/>
</dbReference>
<evidence type="ECO:0000256" key="1">
    <source>
        <dbReference type="ARBA" id="ARBA00000085"/>
    </source>
</evidence>
<keyword evidence="3" id="KW-0597">Phosphoprotein</keyword>
<protein>
    <recommendedName>
        <fullName evidence="2">histidine kinase</fullName>
        <ecNumber evidence="2">2.7.13.3</ecNumber>
    </recommendedName>
</protein>
<dbReference type="Gene3D" id="3.30.565.10">
    <property type="entry name" value="Histidine kinase-like ATPase, C-terminal domain"/>
    <property type="match status" value="1"/>
</dbReference>
<dbReference type="SMART" id="SM00387">
    <property type="entry name" value="HATPase_c"/>
    <property type="match status" value="1"/>
</dbReference>
<evidence type="ECO:0000313" key="6">
    <source>
        <dbReference type="EMBL" id="MDV2077299.1"/>
    </source>
</evidence>
<sequence>MDQTTLPAIDLPGLPEVSLKALEACRNGEGHRAIAAILASDTGLTARILALANSSLYGRCGTIRSLDQALLRLGTRQIETLVLTAALQQLMQELGSEQWQQLRDFWRHSLTSALLAKALATLTRYPEPAEAFLLGMLHNIGELVALREPDPEQRQRLLQHHPLLAARLAEAWGLGAMAADAMRHQQAPPDDIGDASHLVKLINLSTRLAQSDAAGLHSAMTVFDLGEELTLEIKRRIDQEVDAFALMLDIPLDGDYSPKSGQQALRQTVAEQALLEQAQPAASQQHSLQQAAATLTLITGLPALSFGIRDDALVLLGRSHGDLPAMTLDAEPAHSALTRAHAEGKPATVSADSATVLDQQLLGLLGTAALIALPVATEGQSFGVLALGLSRPEHPVPALATRYCQRLARALALPQPGPDTLPAATAALQRQIHEISNPLTIVRQYVHQLQHRALADDLQQDLTVIREELERASRLLLQLGQPDTPDTRPATDAVELNSELIALQPLFRDSLFSNDDRVLALDLCPVAADITVPRSQLRQLIINLVRNAAEALGDRGRVWLRTITPVWQNGQRWVELSVEDDGPGLPPGVQQRLFQPVSSTKGCGHSGLGLSITKQLVDDMEGHISCRTGDSGTQFRILLPAADLPDHSRQTQASADD</sequence>
<accession>A0ABU3VSR2</accession>
<evidence type="ECO:0000256" key="2">
    <source>
        <dbReference type="ARBA" id="ARBA00012438"/>
    </source>
</evidence>
<dbReference type="InterPro" id="IPR013976">
    <property type="entry name" value="HDOD"/>
</dbReference>
<proteinExistence type="predicted"/>
<dbReference type="InterPro" id="IPR003594">
    <property type="entry name" value="HATPase_dom"/>
</dbReference>
<reference evidence="6 7" key="1">
    <citation type="submission" date="2023-10" db="EMBL/GenBank/DDBJ databases">
        <title>Characteristics and mechanism of a salt-tolerant marine origin heterotrophic nitrifying- aerobic denitrifying bacteria Marinobacter xestospongiae HN1.</title>
        <authorList>
            <person name="Qi R."/>
        </authorList>
    </citation>
    <scope>NUCLEOTIDE SEQUENCE [LARGE SCALE GENOMIC DNA]</scope>
    <source>
        <strain evidence="6 7">HN1</strain>
    </source>
</reference>
<dbReference type="EC" id="2.7.13.3" evidence="2"/>